<dbReference type="GO" id="GO:0006605">
    <property type="term" value="P:protein targeting"/>
    <property type="evidence" value="ECO:0007669"/>
    <property type="project" value="UniProtKB-UniRule"/>
</dbReference>
<keyword evidence="8 10" id="KW-0975">Bacterial flagellum</keyword>
<keyword evidence="4 10" id="KW-1003">Cell membrane</keyword>
<keyword evidence="7 10" id="KW-0472">Membrane</keyword>
<evidence type="ECO:0000256" key="10">
    <source>
        <dbReference type="RuleBase" id="RU362071"/>
    </source>
</evidence>
<feature type="transmembrane region" description="Helical" evidence="10">
    <location>
        <begin position="96"/>
        <end position="116"/>
    </location>
</feature>
<dbReference type="PANTHER" id="PTHR30065:SF1">
    <property type="entry name" value="SURFACE PRESENTATION OF ANTIGENS PROTEIN SPAR"/>
    <property type="match status" value="1"/>
</dbReference>
<feature type="transmembrane region" description="Helical" evidence="10">
    <location>
        <begin position="128"/>
        <end position="146"/>
    </location>
</feature>
<dbReference type="InterPro" id="IPR002010">
    <property type="entry name" value="T3SS_IM_R"/>
</dbReference>
<organism evidence="11 12">
    <name type="scientific">Acididesulfobacter guangdongensis</name>
    <dbReference type="NCBI Taxonomy" id="2597225"/>
    <lineage>
        <taxon>Bacteria</taxon>
        <taxon>Deltaproteobacteria</taxon>
        <taxon>Candidatus Acidulodesulfobacterales</taxon>
        <taxon>Candidatus Acididesulfobacter</taxon>
    </lineage>
</organism>
<dbReference type="Pfam" id="PF01311">
    <property type="entry name" value="Bac_export_1"/>
    <property type="match status" value="1"/>
</dbReference>
<dbReference type="GO" id="GO:0044780">
    <property type="term" value="P:bacterial-type flagellum assembly"/>
    <property type="evidence" value="ECO:0007669"/>
    <property type="project" value="UniProtKB-UniRule"/>
</dbReference>
<dbReference type="PRINTS" id="PR00953">
    <property type="entry name" value="TYPE3IMRPROT"/>
</dbReference>
<evidence type="ECO:0000256" key="4">
    <source>
        <dbReference type="ARBA" id="ARBA00022475"/>
    </source>
</evidence>
<name>A0A519BG16_ACIG2</name>
<dbReference type="InterPro" id="IPR006303">
    <property type="entry name" value="FliR"/>
</dbReference>
<evidence type="ECO:0000256" key="6">
    <source>
        <dbReference type="ARBA" id="ARBA00022989"/>
    </source>
</evidence>
<dbReference type="Proteomes" id="UP000316562">
    <property type="component" value="Unassembled WGS sequence"/>
</dbReference>
<dbReference type="GO" id="GO:0005886">
    <property type="term" value="C:plasma membrane"/>
    <property type="evidence" value="ECO:0007669"/>
    <property type="project" value="UniProtKB-SubCell"/>
</dbReference>
<comment type="caution">
    <text evidence="11">The sequence shown here is derived from an EMBL/GenBank/DDBJ whole genome shotgun (WGS) entry which is preliminary data.</text>
</comment>
<keyword evidence="11" id="KW-0969">Cilium</keyword>
<keyword evidence="11" id="KW-0282">Flagellum</keyword>
<evidence type="ECO:0000256" key="7">
    <source>
        <dbReference type="ARBA" id="ARBA00023136"/>
    </source>
</evidence>
<evidence type="ECO:0000313" key="11">
    <source>
        <dbReference type="EMBL" id="RZD16207.1"/>
    </source>
</evidence>
<feature type="transmembrane region" description="Helical" evidence="10">
    <location>
        <begin position="38"/>
        <end position="55"/>
    </location>
</feature>
<evidence type="ECO:0000256" key="8">
    <source>
        <dbReference type="ARBA" id="ARBA00023143"/>
    </source>
</evidence>
<comment type="subcellular location">
    <subcellularLocation>
        <location evidence="10">Cell membrane</location>
        <topology evidence="10">Multi-pass membrane protein</topology>
    </subcellularLocation>
    <subcellularLocation>
        <location evidence="10">Bacterial flagellum basal body</location>
    </subcellularLocation>
</comment>
<evidence type="ECO:0000256" key="9">
    <source>
        <dbReference type="NCBIfam" id="TIGR01400"/>
    </source>
</evidence>
<reference evidence="11 12" key="1">
    <citation type="journal article" date="2019" name="ISME J.">
        <title>Insights into ecological role of a new deltaproteobacterial order Candidatus Acidulodesulfobacterales by metagenomics and metatranscriptomics.</title>
        <authorList>
            <person name="Tan S."/>
            <person name="Liu J."/>
            <person name="Fang Y."/>
            <person name="Hedlund B.P."/>
            <person name="Lian Z.H."/>
            <person name="Huang L.Y."/>
            <person name="Li J.T."/>
            <person name="Huang L.N."/>
            <person name="Li W.J."/>
            <person name="Jiang H.C."/>
            <person name="Dong H.L."/>
            <person name="Shu W.S."/>
        </authorList>
    </citation>
    <scope>NUCLEOTIDE SEQUENCE [LARGE SCALE GENOMIC DNA]</scope>
    <source>
        <strain evidence="11">AP2</strain>
    </source>
</reference>
<comment type="function">
    <text evidence="1 10">Role in flagellar biosynthesis.</text>
</comment>
<dbReference type="NCBIfam" id="TIGR01400">
    <property type="entry name" value="fliR"/>
    <property type="match status" value="1"/>
</dbReference>
<comment type="similarity">
    <text evidence="2 10">Belongs to the FliR/MopE/SpaR family.</text>
</comment>
<feature type="transmembrane region" description="Helical" evidence="10">
    <location>
        <begin position="7"/>
        <end position="26"/>
    </location>
</feature>
<keyword evidence="6 10" id="KW-1133">Transmembrane helix</keyword>
<protein>
    <recommendedName>
        <fullName evidence="3 9">Flagellar biosynthetic protein FliR</fullName>
    </recommendedName>
</protein>
<evidence type="ECO:0000313" key="12">
    <source>
        <dbReference type="Proteomes" id="UP000316562"/>
    </source>
</evidence>
<evidence type="ECO:0000256" key="2">
    <source>
        <dbReference type="ARBA" id="ARBA00009772"/>
    </source>
</evidence>
<dbReference type="GO" id="GO:0009425">
    <property type="term" value="C:bacterial-type flagellum basal body"/>
    <property type="evidence" value="ECO:0007669"/>
    <property type="project" value="UniProtKB-SubCell"/>
</dbReference>
<evidence type="ECO:0000256" key="5">
    <source>
        <dbReference type="ARBA" id="ARBA00022692"/>
    </source>
</evidence>
<evidence type="ECO:0000256" key="1">
    <source>
        <dbReference type="ARBA" id="ARBA00002578"/>
    </source>
</evidence>
<dbReference type="AlphaFoldDB" id="A0A519BG16"/>
<keyword evidence="5 10" id="KW-0812">Transmembrane</keyword>
<feature type="transmembrane region" description="Helical" evidence="10">
    <location>
        <begin position="179"/>
        <end position="204"/>
    </location>
</feature>
<keyword evidence="11" id="KW-0966">Cell projection</keyword>
<sequence length="260" mass="29391">MLDIHRYLLIEFMLIFFRILAMIMILPFIGSTAVPNKIKVGTAFFIAVIMYPMVVKIQIIPHISLAAVILLIFSQILIGLILGFLVLIIFSGVELAGQFAGFQIGYGMISLINPLINNAEVSLLANMWNFIALMLFLISDAFFFLFEGLYKSFQVIPLTFFKFSPYVFKYIVDKAGNIFLIGFELSIPIVVVALFTNIVIAIMGRLAPQFNIFAVGFPMIIVAGLFFMFLFMPYFSNYILFMFSGLNREYISVLNLIPGK</sequence>
<feature type="transmembrane region" description="Helical" evidence="10">
    <location>
        <begin position="67"/>
        <end position="90"/>
    </location>
</feature>
<dbReference type="PANTHER" id="PTHR30065">
    <property type="entry name" value="FLAGELLAR BIOSYNTHETIC PROTEIN FLIR"/>
    <property type="match status" value="1"/>
</dbReference>
<proteinExistence type="inferred from homology"/>
<feature type="transmembrane region" description="Helical" evidence="10">
    <location>
        <begin position="210"/>
        <end position="232"/>
    </location>
</feature>
<evidence type="ECO:0000256" key="3">
    <source>
        <dbReference type="ARBA" id="ARBA00021717"/>
    </source>
</evidence>
<accession>A0A519BG16</accession>
<dbReference type="EMBL" id="SGBC01000003">
    <property type="protein sequence ID" value="RZD16207.1"/>
    <property type="molecule type" value="Genomic_DNA"/>
</dbReference>
<gene>
    <name evidence="11" type="primary">fliR</name>
    <name evidence="11" type="ORF">EVJ46_08460</name>
</gene>